<dbReference type="EC" id="2.7.11.1" evidence="4"/>
<evidence type="ECO:0000256" key="14">
    <source>
        <dbReference type="RuleBase" id="RU000304"/>
    </source>
</evidence>
<reference evidence="18" key="1">
    <citation type="submission" date="2025-08" db="UniProtKB">
        <authorList>
            <consortium name="RefSeq"/>
        </authorList>
    </citation>
    <scope>IDENTIFICATION</scope>
</reference>
<dbReference type="GeneID" id="104600904"/>
<dbReference type="FunCoup" id="A0A1U8A5A5">
    <property type="interactions" value="4649"/>
</dbReference>
<keyword evidence="9" id="KW-0418">Kinase</keyword>
<dbReference type="STRING" id="4432.A0A1U8A5A5"/>
<dbReference type="PROSITE" id="PS50011">
    <property type="entry name" value="PROTEIN_KINASE_DOM"/>
    <property type="match status" value="1"/>
</dbReference>
<feature type="compositionally biased region" description="Basic and acidic residues" evidence="15">
    <location>
        <begin position="320"/>
        <end position="330"/>
    </location>
</feature>
<dbReference type="GO" id="GO:0005524">
    <property type="term" value="F:ATP binding"/>
    <property type="evidence" value="ECO:0007669"/>
    <property type="project" value="UniProtKB-UniRule"/>
</dbReference>
<dbReference type="PROSITE" id="PS00108">
    <property type="entry name" value="PROTEIN_KINASE_ST"/>
    <property type="match status" value="1"/>
</dbReference>
<evidence type="ECO:0000256" key="10">
    <source>
        <dbReference type="ARBA" id="ARBA00022840"/>
    </source>
</evidence>
<evidence type="ECO:0000256" key="13">
    <source>
        <dbReference type="PROSITE-ProRule" id="PRU10141"/>
    </source>
</evidence>
<comment type="similarity">
    <text evidence="2">Belongs to the protein kinase superfamily. CK1 Ser/Thr protein kinase family. Casein kinase I subfamily.</text>
</comment>
<comment type="catalytic activity">
    <reaction evidence="11">
        <text>L-threonyl-[protein] + ATP = O-phospho-L-threonyl-[protein] + ADP + H(+)</text>
        <dbReference type="Rhea" id="RHEA:46608"/>
        <dbReference type="Rhea" id="RHEA-COMP:11060"/>
        <dbReference type="Rhea" id="RHEA-COMP:11605"/>
        <dbReference type="ChEBI" id="CHEBI:15378"/>
        <dbReference type="ChEBI" id="CHEBI:30013"/>
        <dbReference type="ChEBI" id="CHEBI:30616"/>
        <dbReference type="ChEBI" id="CHEBI:61977"/>
        <dbReference type="ChEBI" id="CHEBI:456216"/>
        <dbReference type="EC" id="2.7.11.1"/>
    </reaction>
</comment>
<name>A0A1U8A5A5_NELNU</name>
<protein>
    <recommendedName>
        <fullName evidence="4">non-specific serine/threonine protein kinase</fullName>
        <ecNumber evidence="4">2.7.11.1</ecNumber>
    </recommendedName>
</protein>
<evidence type="ECO:0000256" key="5">
    <source>
        <dbReference type="ARBA" id="ARBA00022490"/>
    </source>
</evidence>
<evidence type="ECO:0000256" key="11">
    <source>
        <dbReference type="ARBA" id="ARBA00047899"/>
    </source>
</evidence>
<dbReference type="SUPFAM" id="SSF56112">
    <property type="entry name" value="Protein kinase-like (PK-like)"/>
    <property type="match status" value="1"/>
</dbReference>
<evidence type="ECO:0000256" key="4">
    <source>
        <dbReference type="ARBA" id="ARBA00012513"/>
    </source>
</evidence>
<evidence type="ECO:0000256" key="9">
    <source>
        <dbReference type="ARBA" id="ARBA00022777"/>
    </source>
</evidence>
<feature type="region of interest" description="Disordered" evidence="15">
    <location>
        <begin position="300"/>
        <end position="330"/>
    </location>
</feature>
<feature type="binding site" evidence="13">
    <location>
        <position position="38"/>
    </location>
    <ligand>
        <name>ATP</name>
        <dbReference type="ChEBI" id="CHEBI:30616"/>
    </ligand>
</feature>
<keyword evidence="6 14" id="KW-0723">Serine/threonine-protein kinase</keyword>
<dbReference type="Gene3D" id="1.10.510.10">
    <property type="entry name" value="Transferase(Phosphotransferase) domain 1"/>
    <property type="match status" value="1"/>
</dbReference>
<feature type="compositionally biased region" description="Low complexity" evidence="15">
    <location>
        <begin position="393"/>
        <end position="403"/>
    </location>
</feature>
<evidence type="ECO:0000256" key="1">
    <source>
        <dbReference type="ARBA" id="ARBA00004496"/>
    </source>
</evidence>
<dbReference type="PANTHER" id="PTHR11909">
    <property type="entry name" value="CASEIN KINASE-RELATED"/>
    <property type="match status" value="1"/>
</dbReference>
<comment type="catalytic activity">
    <reaction evidence="12">
        <text>L-seryl-[protein] + ATP = O-phospho-L-seryl-[protein] + ADP + H(+)</text>
        <dbReference type="Rhea" id="RHEA:17989"/>
        <dbReference type="Rhea" id="RHEA-COMP:9863"/>
        <dbReference type="Rhea" id="RHEA-COMP:11604"/>
        <dbReference type="ChEBI" id="CHEBI:15378"/>
        <dbReference type="ChEBI" id="CHEBI:29999"/>
        <dbReference type="ChEBI" id="CHEBI:30616"/>
        <dbReference type="ChEBI" id="CHEBI:83421"/>
        <dbReference type="ChEBI" id="CHEBI:456216"/>
        <dbReference type="EC" id="2.7.11.1"/>
    </reaction>
</comment>
<comment type="subunit">
    <text evidence="3">Monomer.</text>
</comment>
<dbReference type="InterPro" id="IPR000719">
    <property type="entry name" value="Prot_kinase_dom"/>
</dbReference>
<evidence type="ECO:0000256" key="7">
    <source>
        <dbReference type="ARBA" id="ARBA00022679"/>
    </source>
</evidence>
<dbReference type="FunFam" id="3.30.200.20:FF:000538">
    <property type="entry name" value="Putative Casein kinase I"/>
    <property type="match status" value="1"/>
</dbReference>
<dbReference type="InParanoid" id="A0A1U8A5A5"/>
<organism evidence="17 18">
    <name type="scientific">Nelumbo nucifera</name>
    <name type="common">Sacred lotus</name>
    <dbReference type="NCBI Taxonomy" id="4432"/>
    <lineage>
        <taxon>Eukaryota</taxon>
        <taxon>Viridiplantae</taxon>
        <taxon>Streptophyta</taxon>
        <taxon>Embryophyta</taxon>
        <taxon>Tracheophyta</taxon>
        <taxon>Spermatophyta</taxon>
        <taxon>Magnoliopsida</taxon>
        <taxon>Proteales</taxon>
        <taxon>Nelumbonaceae</taxon>
        <taxon>Nelumbo</taxon>
    </lineage>
</organism>
<dbReference type="GO" id="GO:0004674">
    <property type="term" value="F:protein serine/threonine kinase activity"/>
    <property type="evidence" value="ECO:0000318"/>
    <property type="project" value="GO_Central"/>
</dbReference>
<evidence type="ECO:0000256" key="3">
    <source>
        <dbReference type="ARBA" id="ARBA00011245"/>
    </source>
</evidence>
<evidence type="ECO:0000256" key="12">
    <source>
        <dbReference type="ARBA" id="ARBA00048679"/>
    </source>
</evidence>
<evidence type="ECO:0000256" key="8">
    <source>
        <dbReference type="ARBA" id="ARBA00022741"/>
    </source>
</evidence>
<evidence type="ECO:0000313" key="17">
    <source>
        <dbReference type="Proteomes" id="UP000189703"/>
    </source>
</evidence>
<keyword evidence="10 13" id="KW-0067">ATP-binding</keyword>
<dbReference type="SMART" id="SM00220">
    <property type="entry name" value="S_TKc"/>
    <property type="match status" value="1"/>
</dbReference>
<gene>
    <name evidence="18" type="primary">LOC104600904</name>
</gene>
<dbReference type="InterPro" id="IPR011009">
    <property type="entry name" value="Kinase-like_dom_sf"/>
</dbReference>
<evidence type="ECO:0000256" key="2">
    <source>
        <dbReference type="ARBA" id="ARBA00005926"/>
    </source>
</evidence>
<feature type="region of interest" description="Disordered" evidence="15">
    <location>
        <begin position="348"/>
        <end position="448"/>
    </location>
</feature>
<dbReference type="AlphaFoldDB" id="A0A1U8A5A5"/>
<evidence type="ECO:0000313" key="18">
    <source>
        <dbReference type="RefSeq" id="XP_010262366.1"/>
    </source>
</evidence>
<dbReference type="GO" id="GO:0005737">
    <property type="term" value="C:cytoplasm"/>
    <property type="evidence" value="ECO:0000318"/>
    <property type="project" value="GO_Central"/>
</dbReference>
<dbReference type="FunFam" id="1.10.510.10:FF:000164">
    <property type="entry name" value="Casein kinase 1-like protein"/>
    <property type="match status" value="1"/>
</dbReference>
<dbReference type="RefSeq" id="XP_010262366.1">
    <property type="nucleotide sequence ID" value="XM_010264064.2"/>
</dbReference>
<evidence type="ECO:0000256" key="15">
    <source>
        <dbReference type="SAM" id="MobiDB-lite"/>
    </source>
</evidence>
<dbReference type="PROSITE" id="PS00107">
    <property type="entry name" value="PROTEIN_KINASE_ATP"/>
    <property type="match status" value="1"/>
</dbReference>
<proteinExistence type="inferred from homology"/>
<dbReference type="eggNOG" id="KOG1164">
    <property type="taxonomic scope" value="Eukaryota"/>
</dbReference>
<sequence length="463" mass="52510">MEHVIGGKFKLGRKIGSGSFGELYLGVNVQSGEEVAIKLESVKTKHPQLHYESKLYMLLQGGTGVPHLKWFGVEGEYNVMVIDLLGPSLEDLFNYCNRKFSLKTVLMLADQLINRVEYMHSRGFLHRDIKPDNFLMGLGRRANQVYIIDYGLAKKYRDLQTHKHIPYRENKNLTGTARYASVNTHLGVEQSRRDDLESLGYVLMYFLRGSLPWQGLKAGTKKQKYDKISEKKMLTSIEVLCKSYPSEFISYFHYCRSLRFEDKPDYSYLKRLFRDLFIREGYQFDYVFDWTILKYPQIGSNSRSRQPSGKPALNAGPSIERPERTSVGQEIRDRFSGAVEAFARRNSSGIGIHGDHSKHKVLEDAPSSKDVHPDSEKGRPSSRNGSSKRAVISSSRPGSSGEPSENRPSRMVSGSGRLSTTQRVQPGFESKSSSLSRAAATRSARDDTFRSFELLSIGTEKRK</sequence>
<dbReference type="OrthoDB" id="5800476at2759"/>
<dbReference type="GO" id="GO:0007165">
    <property type="term" value="P:signal transduction"/>
    <property type="evidence" value="ECO:0000318"/>
    <property type="project" value="GO_Central"/>
</dbReference>
<dbReference type="OMA" id="AKFYKMM"/>
<dbReference type="CDD" id="cd14125">
    <property type="entry name" value="STKc_CK1_delta_epsilon"/>
    <property type="match status" value="1"/>
</dbReference>
<evidence type="ECO:0000259" key="16">
    <source>
        <dbReference type="PROSITE" id="PS50011"/>
    </source>
</evidence>
<dbReference type="Pfam" id="PF00069">
    <property type="entry name" value="Pkinase"/>
    <property type="match status" value="1"/>
</dbReference>
<feature type="compositionally biased region" description="Basic and acidic residues" evidence="15">
    <location>
        <begin position="360"/>
        <end position="379"/>
    </location>
</feature>
<keyword evidence="8 13" id="KW-0547">Nucleotide-binding</keyword>
<dbReference type="KEGG" id="nnu:104600904"/>
<feature type="compositionally biased region" description="Low complexity" evidence="15">
    <location>
        <begin position="430"/>
        <end position="442"/>
    </location>
</feature>
<dbReference type="GO" id="GO:0006897">
    <property type="term" value="P:endocytosis"/>
    <property type="evidence" value="ECO:0000318"/>
    <property type="project" value="GO_Central"/>
</dbReference>
<comment type="subcellular location">
    <subcellularLocation>
        <location evidence="1">Cytoplasm</location>
    </subcellularLocation>
</comment>
<dbReference type="GO" id="GO:0005634">
    <property type="term" value="C:nucleus"/>
    <property type="evidence" value="ECO:0000318"/>
    <property type="project" value="GO_Central"/>
</dbReference>
<keyword evidence="5" id="KW-0963">Cytoplasm</keyword>
<keyword evidence="17" id="KW-1185">Reference proteome</keyword>
<evidence type="ECO:0000256" key="6">
    <source>
        <dbReference type="ARBA" id="ARBA00022527"/>
    </source>
</evidence>
<accession>A0A1U8A5A5</accession>
<dbReference type="InterPro" id="IPR050235">
    <property type="entry name" value="CK1_Ser-Thr_kinase"/>
</dbReference>
<dbReference type="InterPro" id="IPR008271">
    <property type="entry name" value="Ser/Thr_kinase_AS"/>
</dbReference>
<dbReference type="Proteomes" id="UP000189703">
    <property type="component" value="Unplaced"/>
</dbReference>
<keyword evidence="7" id="KW-0808">Transferase</keyword>
<dbReference type="InterPro" id="IPR017441">
    <property type="entry name" value="Protein_kinase_ATP_BS"/>
</dbReference>
<feature type="domain" description="Protein kinase" evidence="16">
    <location>
        <begin position="9"/>
        <end position="278"/>
    </location>
</feature>